<evidence type="ECO:0000259" key="9">
    <source>
        <dbReference type="Pfam" id="PF00768"/>
    </source>
</evidence>
<evidence type="ECO:0000256" key="2">
    <source>
        <dbReference type="ARBA" id="ARBA00022729"/>
    </source>
</evidence>
<evidence type="ECO:0000256" key="3">
    <source>
        <dbReference type="ARBA" id="ARBA00022801"/>
    </source>
</evidence>
<sequence length="758" mass="77528">MAGKSPDRSVRQIPLGETTEGAGTVPERSRDPRAALCEAPREAEEPGTDPDAGERGTDGEGTGGPTAAGEPDDDADADAAASADPDAGGDADPDAGADPDAEGAAAEGAADGDRAAGTGTDGEPGSGDGPADRSTTVLRAPAAGGSGGVGGPEAEADGPESRKDGPAEAGEGTGPAVGGSGGDGGGKAEGTGGTASGKARDEDREEAPEGSRDEDREEAPEDSRDEDRDEAPEESRDEAGTAAGPVAAKPVDQTTAMLRVRPGGAGTGREEGDAERTSRFVPLRSPDDPRPPAPTSSAPPPAAAAAPAATTAPAEAPAVPDLPEAERTKQQPLPPHRPLELLAELTNKPAPPPTPLRTALRRIKIWSPLVVLLAIVLAVVQLLRPLPEPELKLTAPAAYSFGGEKPEPAWPSEGQAAVEVEGLGSLGTYGEQKPVPIASVAKVMTAYVILREHPLKAGEEGPRIPVDQRAEKEASLPNESTVPVEAGEEITLSEALHAVMIASANNVARLLARWDTGGSEEEFVKKMNAAAKELGMTDTTYTDASGLRQDTVSTAVDQVKLGKKVMDFEAFREIVKKPSYDDRNGRNHRNWNGLVPYDNAIGIKPGTTTAAGGNLLFAGEKEIGGTRQLIIGAVLGQHRPSIIDTVVGESRELLVSVQKLLRAEQIVRKGDVVGYVDDGLGGRTALVATEDVTAVGWSGLEVELALTDGGKGVPGTAEAGETVGTLTVGSGPGQVKVPVAVREELAEPGVGTRLTRVL</sequence>
<organism evidence="10 11">
    <name type="scientific">Streptomyces desertarenae</name>
    <dbReference type="NCBI Taxonomy" id="2666184"/>
    <lineage>
        <taxon>Bacteria</taxon>
        <taxon>Bacillati</taxon>
        <taxon>Actinomycetota</taxon>
        <taxon>Actinomycetes</taxon>
        <taxon>Kitasatosporales</taxon>
        <taxon>Streptomycetaceae</taxon>
        <taxon>Streptomyces</taxon>
    </lineage>
</organism>
<dbReference type="Pfam" id="PF00768">
    <property type="entry name" value="Peptidase_S11"/>
    <property type="match status" value="1"/>
</dbReference>
<dbReference type="PANTHER" id="PTHR21581">
    <property type="entry name" value="D-ALANYL-D-ALANINE CARBOXYPEPTIDASE"/>
    <property type="match status" value="1"/>
</dbReference>
<dbReference type="PRINTS" id="PR00725">
    <property type="entry name" value="DADACBPTASE1"/>
</dbReference>
<dbReference type="EMBL" id="JBHUFU010000001">
    <property type="protein sequence ID" value="MFD1828596.1"/>
    <property type="molecule type" value="Genomic_DNA"/>
</dbReference>
<feature type="compositionally biased region" description="Acidic residues" evidence="8">
    <location>
        <begin position="87"/>
        <end position="101"/>
    </location>
</feature>
<evidence type="ECO:0000256" key="1">
    <source>
        <dbReference type="ARBA" id="ARBA00007164"/>
    </source>
</evidence>
<evidence type="ECO:0000313" key="10">
    <source>
        <dbReference type="EMBL" id="MFD1828596.1"/>
    </source>
</evidence>
<name>A0ABW4PD41_9ACTN</name>
<keyword evidence="4" id="KW-0133">Cell shape</keyword>
<dbReference type="RefSeq" id="WP_380896256.1">
    <property type="nucleotide sequence ID" value="NZ_JBHUFU010000001.1"/>
</dbReference>
<protein>
    <submittedName>
        <fullName evidence="10">Serine hydrolase</fullName>
    </submittedName>
</protein>
<keyword evidence="2" id="KW-0732">Signal</keyword>
<keyword evidence="11" id="KW-1185">Reference proteome</keyword>
<evidence type="ECO:0000256" key="7">
    <source>
        <dbReference type="RuleBase" id="RU004016"/>
    </source>
</evidence>
<reference evidence="11" key="1">
    <citation type="journal article" date="2019" name="Int. J. Syst. Evol. Microbiol.">
        <title>The Global Catalogue of Microorganisms (GCM) 10K type strain sequencing project: providing services to taxonomists for standard genome sequencing and annotation.</title>
        <authorList>
            <consortium name="The Broad Institute Genomics Platform"/>
            <consortium name="The Broad Institute Genome Sequencing Center for Infectious Disease"/>
            <person name="Wu L."/>
            <person name="Ma J."/>
        </authorList>
    </citation>
    <scope>NUCLEOTIDE SEQUENCE [LARGE SCALE GENOMIC DNA]</scope>
    <source>
        <strain evidence="11">CGMCC 4.7455</strain>
    </source>
</reference>
<dbReference type="GO" id="GO:0016787">
    <property type="term" value="F:hydrolase activity"/>
    <property type="evidence" value="ECO:0007669"/>
    <property type="project" value="UniProtKB-KW"/>
</dbReference>
<gene>
    <name evidence="10" type="ORF">ACFSJS_02810</name>
</gene>
<feature type="compositionally biased region" description="Basic and acidic residues" evidence="8">
    <location>
        <begin position="268"/>
        <end position="278"/>
    </location>
</feature>
<feature type="compositionally biased region" description="Gly residues" evidence="8">
    <location>
        <begin position="171"/>
        <end position="195"/>
    </location>
</feature>
<feature type="compositionally biased region" description="Basic and acidic residues" evidence="8">
    <location>
        <begin position="27"/>
        <end position="44"/>
    </location>
</feature>
<dbReference type="SUPFAM" id="SSF56601">
    <property type="entry name" value="beta-lactamase/transpeptidase-like"/>
    <property type="match status" value="1"/>
</dbReference>
<proteinExistence type="inferred from homology"/>
<evidence type="ECO:0000256" key="8">
    <source>
        <dbReference type="SAM" id="MobiDB-lite"/>
    </source>
</evidence>
<keyword evidence="3 10" id="KW-0378">Hydrolase</keyword>
<dbReference type="PANTHER" id="PTHR21581:SF33">
    <property type="entry name" value="D-ALANYL-D-ALANINE CARBOXYPEPTIDASE DACB"/>
    <property type="match status" value="1"/>
</dbReference>
<evidence type="ECO:0000313" key="11">
    <source>
        <dbReference type="Proteomes" id="UP001597365"/>
    </source>
</evidence>
<evidence type="ECO:0000256" key="5">
    <source>
        <dbReference type="ARBA" id="ARBA00022984"/>
    </source>
</evidence>
<comment type="similarity">
    <text evidence="1 7">Belongs to the peptidase S11 family.</text>
</comment>
<feature type="compositionally biased region" description="Basic and acidic residues" evidence="8">
    <location>
        <begin position="1"/>
        <end position="10"/>
    </location>
</feature>
<evidence type="ECO:0000256" key="4">
    <source>
        <dbReference type="ARBA" id="ARBA00022960"/>
    </source>
</evidence>
<dbReference type="Proteomes" id="UP001597365">
    <property type="component" value="Unassembled WGS sequence"/>
</dbReference>
<dbReference type="InterPro" id="IPR012338">
    <property type="entry name" value="Beta-lactam/transpept-like"/>
</dbReference>
<accession>A0ABW4PD41</accession>
<dbReference type="InterPro" id="IPR001967">
    <property type="entry name" value="Peptidase_S11_N"/>
</dbReference>
<keyword evidence="5" id="KW-0573">Peptidoglycan synthesis</keyword>
<feature type="compositionally biased region" description="Basic and acidic residues" evidence="8">
    <location>
        <begin position="198"/>
        <end position="214"/>
    </location>
</feature>
<keyword evidence="6" id="KW-0961">Cell wall biogenesis/degradation</keyword>
<dbReference type="Gene3D" id="3.40.710.10">
    <property type="entry name" value="DD-peptidase/beta-lactamase superfamily"/>
    <property type="match status" value="1"/>
</dbReference>
<feature type="compositionally biased region" description="Pro residues" evidence="8">
    <location>
        <begin position="291"/>
        <end position="302"/>
    </location>
</feature>
<feature type="compositionally biased region" description="Gly residues" evidence="8">
    <location>
        <begin position="119"/>
        <end position="128"/>
    </location>
</feature>
<dbReference type="InterPro" id="IPR018044">
    <property type="entry name" value="Peptidase_S11"/>
</dbReference>
<feature type="region of interest" description="Disordered" evidence="8">
    <location>
        <begin position="1"/>
        <end position="316"/>
    </location>
</feature>
<comment type="caution">
    <text evidence="10">The sequence shown here is derived from an EMBL/GenBank/DDBJ whole genome shotgun (WGS) entry which is preliminary data.</text>
</comment>
<feature type="compositionally biased region" description="Low complexity" evidence="8">
    <location>
        <begin position="303"/>
        <end position="316"/>
    </location>
</feature>
<feature type="domain" description="Peptidase S11 D-alanyl-D-alanine carboxypeptidase A N-terminal" evidence="9">
    <location>
        <begin position="431"/>
        <end position="621"/>
    </location>
</feature>
<evidence type="ECO:0000256" key="6">
    <source>
        <dbReference type="ARBA" id="ARBA00023316"/>
    </source>
</evidence>